<dbReference type="PANTHER" id="PTHR30273:SF2">
    <property type="entry name" value="PROTEIN FECR"/>
    <property type="match status" value="1"/>
</dbReference>
<dbReference type="Gene3D" id="2.60.120.1440">
    <property type="match status" value="1"/>
</dbReference>
<feature type="domain" description="FecR protein" evidence="2">
    <location>
        <begin position="189"/>
        <end position="300"/>
    </location>
</feature>
<dbReference type="EMBL" id="CP032157">
    <property type="protein sequence ID" value="AXY74210.1"/>
    <property type="molecule type" value="Genomic_DNA"/>
</dbReference>
<proteinExistence type="predicted"/>
<keyword evidence="1" id="KW-0472">Membrane</keyword>
<feature type="transmembrane region" description="Helical" evidence="1">
    <location>
        <begin position="91"/>
        <end position="111"/>
    </location>
</feature>
<evidence type="ECO:0000259" key="2">
    <source>
        <dbReference type="Pfam" id="PF04773"/>
    </source>
</evidence>
<evidence type="ECO:0000256" key="1">
    <source>
        <dbReference type="SAM" id="Phobius"/>
    </source>
</evidence>
<reference evidence="4 5" key="1">
    <citation type="submission" date="2018-09" db="EMBL/GenBank/DDBJ databases">
        <title>Genome sequencing of strain 6GH32-13.</title>
        <authorList>
            <person name="Weon H.-Y."/>
            <person name="Heo J."/>
            <person name="Kwon S.-W."/>
        </authorList>
    </citation>
    <scope>NUCLEOTIDE SEQUENCE [LARGE SCALE GENOMIC DNA]</scope>
    <source>
        <strain evidence="4 5">5GH32-13</strain>
    </source>
</reference>
<dbReference type="Pfam" id="PF16344">
    <property type="entry name" value="FecR_C"/>
    <property type="match status" value="1"/>
</dbReference>
<dbReference type="InterPro" id="IPR006860">
    <property type="entry name" value="FecR"/>
</dbReference>
<keyword evidence="5" id="KW-1185">Reference proteome</keyword>
<name>A0A3B7MMD4_9BACT</name>
<dbReference type="PANTHER" id="PTHR30273">
    <property type="entry name" value="PERIPLASMIC SIGNAL SENSOR AND SIGMA FACTOR ACTIVATOR FECR-RELATED"/>
    <property type="match status" value="1"/>
</dbReference>
<organism evidence="4 5">
    <name type="scientific">Paraflavitalea soli</name>
    <dbReference type="NCBI Taxonomy" id="2315862"/>
    <lineage>
        <taxon>Bacteria</taxon>
        <taxon>Pseudomonadati</taxon>
        <taxon>Bacteroidota</taxon>
        <taxon>Chitinophagia</taxon>
        <taxon>Chitinophagales</taxon>
        <taxon>Chitinophagaceae</taxon>
        <taxon>Paraflavitalea</taxon>
    </lineage>
</organism>
<gene>
    <name evidence="4" type="ORF">D3H65_09590</name>
</gene>
<evidence type="ECO:0000259" key="3">
    <source>
        <dbReference type="Pfam" id="PF16344"/>
    </source>
</evidence>
<dbReference type="KEGG" id="pseg:D3H65_09590"/>
<dbReference type="InterPro" id="IPR012373">
    <property type="entry name" value="Ferrdict_sens_TM"/>
</dbReference>
<keyword evidence="1" id="KW-0812">Transmembrane</keyword>
<dbReference type="InterPro" id="IPR032508">
    <property type="entry name" value="FecR_C"/>
</dbReference>
<sequence length="413" mass="46884">MDNIAKRKADLITRHLKGSLNPMEQQELDDWISESDDNRHLFESLTNPEHLRSALNRYDEKRKKILNKIQASIAINNIQQSGWWFRWRRRIIGAGIAVILLAGAWICWQHMNNTSRNMAMALPRRFSNEVWPGCEQAKLTLDDRSVIILVDTINGVLATDANGRTRVFKENGWLSYYSTYAGDSLYYNTIRVPRKGQYKVILPDGSRVWLNAGSTLRYPVVFGSMDRRVELQGEAYFEVTRLPTPLAGNAAPPPGDSAAVLPFVVSLDTGNAEIRALGARFNVKAYDDDAHIHATLLEGVLQLTHGANELTLIPGQEGRLENNGQLAIYNNAHTAEAIAWKEGLFRFKDANIDQVMKQLERWYDIEVIYEDDISDLFTGTIERNTPLSQLLRYLEQLSRVQFAIIGNKVIVSR</sequence>
<protein>
    <submittedName>
        <fullName evidence="4">FecR family protein</fullName>
    </submittedName>
</protein>
<dbReference type="Gene3D" id="3.55.50.30">
    <property type="match status" value="1"/>
</dbReference>
<dbReference type="Proteomes" id="UP000263900">
    <property type="component" value="Chromosome"/>
</dbReference>
<evidence type="ECO:0000313" key="4">
    <source>
        <dbReference type="EMBL" id="AXY74210.1"/>
    </source>
</evidence>
<dbReference type="AlphaFoldDB" id="A0A3B7MMD4"/>
<keyword evidence="1" id="KW-1133">Transmembrane helix</keyword>
<dbReference type="OrthoDB" id="1097347at2"/>
<accession>A0A3B7MMD4</accession>
<dbReference type="RefSeq" id="WP_119050097.1">
    <property type="nucleotide sequence ID" value="NZ_CP032157.1"/>
</dbReference>
<evidence type="ECO:0000313" key="5">
    <source>
        <dbReference type="Proteomes" id="UP000263900"/>
    </source>
</evidence>
<dbReference type="Pfam" id="PF04773">
    <property type="entry name" value="FecR"/>
    <property type="match status" value="1"/>
</dbReference>
<feature type="domain" description="Protein FecR C-terminal" evidence="3">
    <location>
        <begin position="345"/>
        <end position="411"/>
    </location>
</feature>
<dbReference type="GO" id="GO:0016989">
    <property type="term" value="F:sigma factor antagonist activity"/>
    <property type="evidence" value="ECO:0007669"/>
    <property type="project" value="TreeGrafter"/>
</dbReference>